<dbReference type="Proteomes" id="UP000249762">
    <property type="component" value="Unassembled WGS sequence"/>
</dbReference>
<feature type="region of interest" description="Disordered" evidence="1">
    <location>
        <begin position="45"/>
        <end position="129"/>
    </location>
</feature>
<protein>
    <submittedName>
        <fullName evidence="2">Uncharacterized protein</fullName>
    </submittedName>
</protein>
<reference evidence="3" key="1">
    <citation type="submission" date="2018-06" db="EMBL/GenBank/DDBJ databases">
        <authorList>
            <person name="Martinez Ocampo F."/>
            <person name="Quiroz Castaneda R.E."/>
            <person name="Rojas Lopez X."/>
        </authorList>
    </citation>
    <scope>NUCLEOTIDE SEQUENCE [LARGE SCALE GENOMIC DNA]</scope>
    <source>
        <strain evidence="3">INIFAP02</strain>
    </source>
</reference>
<dbReference type="AlphaFoldDB" id="A0A328PTU2"/>
<proteinExistence type="predicted"/>
<feature type="compositionally biased region" description="Basic and acidic residues" evidence="1">
    <location>
        <begin position="68"/>
        <end position="108"/>
    </location>
</feature>
<accession>A0A328PTU2</accession>
<feature type="compositionally biased region" description="Basic residues" evidence="1">
    <location>
        <begin position="53"/>
        <end position="67"/>
    </location>
</feature>
<evidence type="ECO:0000313" key="3">
    <source>
        <dbReference type="Proteomes" id="UP000249762"/>
    </source>
</evidence>
<dbReference type="EMBL" id="QKVO01000002">
    <property type="protein sequence ID" value="RAO95170.1"/>
    <property type="molecule type" value="Genomic_DNA"/>
</dbReference>
<organism evidence="2 3">
    <name type="scientific">Mycoplasma wenyonii</name>
    <dbReference type="NCBI Taxonomy" id="65123"/>
    <lineage>
        <taxon>Bacteria</taxon>
        <taxon>Bacillati</taxon>
        <taxon>Mycoplasmatota</taxon>
        <taxon>Mollicutes</taxon>
        <taxon>Mycoplasmataceae</taxon>
        <taxon>Mycoplasma</taxon>
    </lineage>
</organism>
<gene>
    <name evidence="2" type="ORF">DNK47_00890</name>
</gene>
<evidence type="ECO:0000256" key="1">
    <source>
        <dbReference type="SAM" id="MobiDB-lite"/>
    </source>
</evidence>
<feature type="compositionally biased region" description="Basic and acidic residues" evidence="1">
    <location>
        <begin position="119"/>
        <end position="129"/>
    </location>
</feature>
<name>A0A328PTU2_9MOLU</name>
<comment type="caution">
    <text evidence="2">The sequence shown here is derived from an EMBL/GenBank/DDBJ whole genome shotgun (WGS) entry which is preliminary data.</text>
</comment>
<evidence type="ECO:0000313" key="2">
    <source>
        <dbReference type="EMBL" id="RAO95170.1"/>
    </source>
</evidence>
<sequence>MVIKNIMDIHANWKWGSILPKRSPKEEDEISENAVIVEDDVVMKFPPKDKDPRRKRFLKSKKKKGKAVKADGNDKPEIEVPLAKEDDKEDKDKDKKEEIKDFEIRGIEQQKAVDTTEETSDKDKKDSES</sequence>
<keyword evidence="3" id="KW-1185">Reference proteome</keyword>